<evidence type="ECO:0000313" key="1">
    <source>
        <dbReference type="EMBL" id="OTF91273.1"/>
    </source>
</evidence>
<gene>
    <name evidence="1" type="ORF">HannXRQ_Chr16g0508891</name>
</gene>
<sequence length="57" mass="6337">MLSMVDEFRGSILILDGIHVSKLSKRMGILGHGSYGRDQQDRHKQPCPSLRVGACEL</sequence>
<dbReference type="Proteomes" id="UP000215914">
    <property type="component" value="Chromosome 16"/>
</dbReference>
<keyword evidence="2" id="KW-1185">Reference proteome</keyword>
<accession>A0A251RYJ0</accession>
<dbReference type="EMBL" id="CM007905">
    <property type="protein sequence ID" value="OTF91273.1"/>
    <property type="molecule type" value="Genomic_DNA"/>
</dbReference>
<reference evidence="2" key="1">
    <citation type="journal article" date="2017" name="Nature">
        <title>The sunflower genome provides insights into oil metabolism, flowering and Asterid evolution.</title>
        <authorList>
            <person name="Badouin H."/>
            <person name="Gouzy J."/>
            <person name="Grassa C.J."/>
            <person name="Murat F."/>
            <person name="Staton S.E."/>
            <person name="Cottret L."/>
            <person name="Lelandais-Briere C."/>
            <person name="Owens G.L."/>
            <person name="Carrere S."/>
            <person name="Mayjonade B."/>
            <person name="Legrand L."/>
            <person name="Gill N."/>
            <person name="Kane N.C."/>
            <person name="Bowers J.E."/>
            <person name="Hubner S."/>
            <person name="Bellec A."/>
            <person name="Berard A."/>
            <person name="Berges H."/>
            <person name="Blanchet N."/>
            <person name="Boniface M.C."/>
            <person name="Brunel D."/>
            <person name="Catrice O."/>
            <person name="Chaidir N."/>
            <person name="Claudel C."/>
            <person name="Donnadieu C."/>
            <person name="Faraut T."/>
            <person name="Fievet G."/>
            <person name="Helmstetter N."/>
            <person name="King M."/>
            <person name="Knapp S.J."/>
            <person name="Lai Z."/>
            <person name="Le Paslier M.C."/>
            <person name="Lippi Y."/>
            <person name="Lorenzon L."/>
            <person name="Mandel J.R."/>
            <person name="Marage G."/>
            <person name="Marchand G."/>
            <person name="Marquand E."/>
            <person name="Bret-Mestries E."/>
            <person name="Morien E."/>
            <person name="Nambeesan S."/>
            <person name="Nguyen T."/>
            <person name="Pegot-Espagnet P."/>
            <person name="Pouilly N."/>
            <person name="Raftis F."/>
            <person name="Sallet E."/>
            <person name="Schiex T."/>
            <person name="Thomas J."/>
            <person name="Vandecasteele C."/>
            <person name="Vares D."/>
            <person name="Vear F."/>
            <person name="Vautrin S."/>
            <person name="Crespi M."/>
            <person name="Mangin B."/>
            <person name="Burke J.M."/>
            <person name="Salse J."/>
            <person name="Munos S."/>
            <person name="Vincourt P."/>
            <person name="Rieseberg L.H."/>
            <person name="Langlade N.B."/>
        </authorList>
    </citation>
    <scope>NUCLEOTIDE SEQUENCE [LARGE SCALE GENOMIC DNA]</scope>
    <source>
        <strain evidence="2">cv. SF193</strain>
    </source>
</reference>
<proteinExistence type="predicted"/>
<dbReference type="AlphaFoldDB" id="A0A251RYJ0"/>
<protein>
    <submittedName>
        <fullName evidence="1">Uncharacterized protein</fullName>
    </submittedName>
</protein>
<dbReference type="InParanoid" id="A0A251RYJ0"/>
<evidence type="ECO:0000313" key="2">
    <source>
        <dbReference type="Proteomes" id="UP000215914"/>
    </source>
</evidence>
<organism evidence="1 2">
    <name type="scientific">Helianthus annuus</name>
    <name type="common">Common sunflower</name>
    <dbReference type="NCBI Taxonomy" id="4232"/>
    <lineage>
        <taxon>Eukaryota</taxon>
        <taxon>Viridiplantae</taxon>
        <taxon>Streptophyta</taxon>
        <taxon>Embryophyta</taxon>
        <taxon>Tracheophyta</taxon>
        <taxon>Spermatophyta</taxon>
        <taxon>Magnoliopsida</taxon>
        <taxon>eudicotyledons</taxon>
        <taxon>Gunneridae</taxon>
        <taxon>Pentapetalae</taxon>
        <taxon>asterids</taxon>
        <taxon>campanulids</taxon>
        <taxon>Asterales</taxon>
        <taxon>Asteraceae</taxon>
        <taxon>Asteroideae</taxon>
        <taxon>Heliantheae alliance</taxon>
        <taxon>Heliantheae</taxon>
        <taxon>Helianthus</taxon>
    </lineage>
</organism>
<name>A0A251RYJ0_HELAN</name>